<evidence type="ECO:0000256" key="1">
    <source>
        <dbReference type="SAM" id="MobiDB-lite"/>
    </source>
</evidence>
<feature type="compositionally biased region" description="Basic and acidic residues" evidence="1">
    <location>
        <begin position="272"/>
        <end position="283"/>
    </location>
</feature>
<feature type="transmembrane region" description="Helical" evidence="2">
    <location>
        <begin position="20"/>
        <end position="38"/>
    </location>
</feature>
<feature type="region of interest" description="Disordered" evidence="1">
    <location>
        <begin position="252"/>
        <end position="285"/>
    </location>
</feature>
<name>S2J4S8_MUCC1</name>
<dbReference type="Proteomes" id="UP000014254">
    <property type="component" value="Unassembled WGS sequence"/>
</dbReference>
<feature type="region of interest" description="Disordered" evidence="1">
    <location>
        <begin position="367"/>
        <end position="388"/>
    </location>
</feature>
<dbReference type="InParanoid" id="S2J4S8"/>
<feature type="transmembrane region" description="Helical" evidence="2">
    <location>
        <begin position="199"/>
        <end position="217"/>
    </location>
</feature>
<accession>S2J4S8</accession>
<feature type="transmembrane region" description="Helical" evidence="2">
    <location>
        <begin position="50"/>
        <end position="71"/>
    </location>
</feature>
<dbReference type="EMBL" id="KE124033">
    <property type="protein sequence ID" value="EPB84654.1"/>
    <property type="molecule type" value="Genomic_DNA"/>
</dbReference>
<keyword evidence="4" id="KW-1185">Reference proteome</keyword>
<feature type="transmembrane region" description="Helical" evidence="2">
    <location>
        <begin position="83"/>
        <end position="102"/>
    </location>
</feature>
<feature type="transmembrane region" description="Helical" evidence="2">
    <location>
        <begin position="156"/>
        <end position="179"/>
    </location>
</feature>
<keyword evidence="2" id="KW-1133">Transmembrane helix</keyword>
<dbReference type="OMA" id="CFIWQSI"/>
<protein>
    <recommendedName>
        <fullName evidence="5">G-protein coupled receptors family 3 profile domain-containing protein</fullName>
    </recommendedName>
</protein>
<keyword evidence="2" id="KW-0812">Transmembrane</keyword>
<evidence type="ECO:0000313" key="4">
    <source>
        <dbReference type="Proteomes" id="UP000014254"/>
    </source>
</evidence>
<evidence type="ECO:0000256" key="2">
    <source>
        <dbReference type="SAM" id="Phobius"/>
    </source>
</evidence>
<sequence length="388" mass="42909">MDTDTATAHPEKNIPSMTAFSIMFVSIGMSCFIWQSITAGHMFYKARKPIIGLVFVQATLGIVVTFVTLLTSLTPNVDCTFRLLFSVVGVNIADISLQFVLLWKAYLGNNRSKLILGVGCIPLVSIAAFIIVNMTFGRSISEQGVGLCETDYPTYIVIAKAAIDCTSNTFLSGCFVLVIYRHYRILGSSIQKTLITEGLIYCFGVCLSNILTGILMAKTVLGGSTPILYTIDWYLASYLIIKQLSHRHKHAGLKEEEEEEEDGSSSSIASKCDNRPYCHGDEERATEDDINSYHNKARDTYYQSIDGTLVASTTAASTPHHSYLEGDDGKIHPMPSLPPFEKKIYDFTRKNSATKLLEDNDTTIETLVVRDKSPEPPKLAIPRAQDEK</sequence>
<dbReference type="AlphaFoldDB" id="S2J4S8"/>
<reference evidence="4" key="1">
    <citation type="submission" date="2013-05" db="EMBL/GenBank/DDBJ databases">
        <title>The Genome sequence of Mucor circinelloides f. circinelloides 1006PhL.</title>
        <authorList>
            <consortium name="The Broad Institute Genomics Platform"/>
            <person name="Cuomo C."/>
            <person name="Earl A."/>
            <person name="Findley K."/>
            <person name="Lee S.C."/>
            <person name="Walker B."/>
            <person name="Young S."/>
            <person name="Zeng Q."/>
            <person name="Gargeya S."/>
            <person name="Fitzgerald M."/>
            <person name="Haas B."/>
            <person name="Abouelleil A."/>
            <person name="Allen A.W."/>
            <person name="Alvarado L."/>
            <person name="Arachchi H.M."/>
            <person name="Berlin A.M."/>
            <person name="Chapman S.B."/>
            <person name="Gainer-Dewar J."/>
            <person name="Goldberg J."/>
            <person name="Griggs A."/>
            <person name="Gujja S."/>
            <person name="Hansen M."/>
            <person name="Howarth C."/>
            <person name="Imamovic A."/>
            <person name="Ireland A."/>
            <person name="Larimer J."/>
            <person name="McCowan C."/>
            <person name="Murphy C."/>
            <person name="Pearson M."/>
            <person name="Poon T.W."/>
            <person name="Priest M."/>
            <person name="Roberts A."/>
            <person name="Saif S."/>
            <person name="Shea T."/>
            <person name="Sisk P."/>
            <person name="Sykes S."/>
            <person name="Wortman J."/>
            <person name="Nusbaum C."/>
            <person name="Birren B."/>
        </authorList>
    </citation>
    <scope>NUCLEOTIDE SEQUENCE [LARGE SCALE GENOMIC DNA]</scope>
    <source>
        <strain evidence="4">1006PhL</strain>
    </source>
</reference>
<dbReference type="eggNOG" id="ENOG502TA2V">
    <property type="taxonomic scope" value="Eukaryota"/>
</dbReference>
<gene>
    <name evidence="3" type="ORF">HMPREF1544_08597</name>
</gene>
<organism evidence="3 4">
    <name type="scientific">Mucor circinelloides f. circinelloides (strain 1006PhL)</name>
    <name type="common">Mucormycosis agent</name>
    <name type="synonym">Calyptromyces circinelloides</name>
    <dbReference type="NCBI Taxonomy" id="1220926"/>
    <lineage>
        <taxon>Eukaryota</taxon>
        <taxon>Fungi</taxon>
        <taxon>Fungi incertae sedis</taxon>
        <taxon>Mucoromycota</taxon>
        <taxon>Mucoromycotina</taxon>
        <taxon>Mucoromycetes</taxon>
        <taxon>Mucorales</taxon>
        <taxon>Mucorineae</taxon>
        <taxon>Mucoraceae</taxon>
        <taxon>Mucor</taxon>
    </lineage>
</organism>
<evidence type="ECO:0008006" key="5">
    <source>
        <dbReference type="Google" id="ProtNLM"/>
    </source>
</evidence>
<proteinExistence type="predicted"/>
<dbReference type="VEuPathDB" id="FungiDB:HMPREF1544_08597"/>
<dbReference type="OrthoDB" id="2256270at2759"/>
<evidence type="ECO:0000313" key="3">
    <source>
        <dbReference type="EMBL" id="EPB84654.1"/>
    </source>
</evidence>
<feature type="transmembrane region" description="Helical" evidence="2">
    <location>
        <begin position="114"/>
        <end position="136"/>
    </location>
</feature>
<keyword evidence="2" id="KW-0472">Membrane</keyword>